<proteinExistence type="predicted"/>
<dbReference type="KEGG" id="psty:BFS30_06190"/>
<dbReference type="SUPFAM" id="SSF48452">
    <property type="entry name" value="TPR-like"/>
    <property type="match status" value="1"/>
</dbReference>
<dbReference type="OrthoDB" id="9766256at2"/>
<name>A0A1D7QDQ3_9SPHI</name>
<dbReference type="InterPro" id="IPR041662">
    <property type="entry name" value="SusD-like_2"/>
</dbReference>
<sequence>MKKIYILLITTGMLAFGGCKKFLDVNDNPNAPQVVQANLYLAPMLHWMVTSPAYDARFIGRYTQNWTIITTATSWDRQGYDPASDNGAQLFRDVYWSLGQNLIDMTNIAEREQRWDLLGVGQILKAWGWLALTDIHGEIPIKQAFEGSRTTFDYDTQEFAYQESFRLLNLAIANLNRKDGAVDSKYLGKTDVIYKGNAELWIKFANGIKAMALNHFSNKSGLYKPDEVIAAVDASIGASDAEQPLLAYTGTANDDINFYAGVRDNLTNYRQTRFILGLLNGTQYPGVVDPRMSRMLAPSPDGQYRGLEIAQGVGALTVNERPNNFWGYATLQLSIRTPARYIFSTKSKLPLFTYAQLQFVKAEAAYKKGDKVTALQAYKNGISAHFDFVNARNSDDGQVPTQISVPEKEAYMAATSVIPASAGELTLTNIMLQKYIAQWGYGHLEQWMDLRRYHYKDLDPVTGEQVFAGFTPPTNLYADNGGNLVYRLRPRYNSEYIWNREALDKIGGLATDYHTKEMWITIPQ</sequence>
<reference evidence="1 2" key="1">
    <citation type="submission" date="2016-08" db="EMBL/GenBank/DDBJ databases">
        <authorList>
            <person name="Seilhamer J.J."/>
        </authorList>
    </citation>
    <scope>NUCLEOTIDE SEQUENCE [LARGE SCALE GENOMIC DNA]</scope>
    <source>
        <strain evidence="1 2">DX4</strain>
    </source>
</reference>
<gene>
    <name evidence="1" type="ORF">BFS30_06190</name>
</gene>
<dbReference type="EMBL" id="CP017141">
    <property type="protein sequence ID" value="AOM76790.1"/>
    <property type="molecule type" value="Genomic_DNA"/>
</dbReference>
<dbReference type="Proteomes" id="UP000094313">
    <property type="component" value="Chromosome"/>
</dbReference>
<protein>
    <recommendedName>
        <fullName evidence="3">Starch-binding associating with outer membrane</fullName>
    </recommendedName>
</protein>
<organism evidence="1 2">
    <name type="scientific">Pedobacter steynii</name>
    <dbReference type="NCBI Taxonomy" id="430522"/>
    <lineage>
        <taxon>Bacteria</taxon>
        <taxon>Pseudomonadati</taxon>
        <taxon>Bacteroidota</taxon>
        <taxon>Sphingobacteriia</taxon>
        <taxon>Sphingobacteriales</taxon>
        <taxon>Sphingobacteriaceae</taxon>
        <taxon>Pedobacter</taxon>
    </lineage>
</organism>
<accession>A0A1D7QDQ3</accession>
<dbReference type="RefSeq" id="WP_069378483.1">
    <property type="nucleotide sequence ID" value="NZ_CP017141.1"/>
</dbReference>
<dbReference type="CDD" id="cd08977">
    <property type="entry name" value="SusD"/>
    <property type="match status" value="1"/>
</dbReference>
<dbReference type="PROSITE" id="PS51257">
    <property type="entry name" value="PROKAR_LIPOPROTEIN"/>
    <property type="match status" value="1"/>
</dbReference>
<keyword evidence="2" id="KW-1185">Reference proteome</keyword>
<dbReference type="InterPro" id="IPR011990">
    <property type="entry name" value="TPR-like_helical_dom_sf"/>
</dbReference>
<dbReference type="Pfam" id="PF12771">
    <property type="entry name" value="SusD-like_2"/>
    <property type="match status" value="1"/>
</dbReference>
<dbReference type="Gene3D" id="1.25.40.390">
    <property type="match status" value="1"/>
</dbReference>
<evidence type="ECO:0008006" key="3">
    <source>
        <dbReference type="Google" id="ProtNLM"/>
    </source>
</evidence>
<dbReference type="AlphaFoldDB" id="A0A1D7QDQ3"/>
<evidence type="ECO:0000313" key="2">
    <source>
        <dbReference type="Proteomes" id="UP000094313"/>
    </source>
</evidence>
<evidence type="ECO:0000313" key="1">
    <source>
        <dbReference type="EMBL" id="AOM76790.1"/>
    </source>
</evidence>